<dbReference type="GeneID" id="95524412"/>
<dbReference type="PANTHER" id="PTHR36440:SF1">
    <property type="entry name" value="PUTATIVE (AFU_ORTHOLOGUE AFUA_8G07350)-RELATED"/>
    <property type="match status" value="1"/>
</dbReference>
<dbReference type="InterPro" id="IPR011051">
    <property type="entry name" value="RmlC_Cupin_sf"/>
</dbReference>
<dbReference type="AlphaFoldDB" id="A0A2Z5JNU1"/>
<accession>A0A2Z5JNU1</accession>
<feature type="domain" description="Cupin type-2" evidence="1">
    <location>
        <begin position="46"/>
        <end position="115"/>
    </location>
</feature>
<dbReference type="InterPro" id="IPR014710">
    <property type="entry name" value="RmlC-like_jellyroll"/>
</dbReference>
<evidence type="ECO:0000259" key="1">
    <source>
        <dbReference type="Pfam" id="PF07883"/>
    </source>
</evidence>
<dbReference type="InterPro" id="IPR013096">
    <property type="entry name" value="Cupin_2"/>
</dbReference>
<dbReference type="InterPro" id="IPR053146">
    <property type="entry name" value="QDO-like"/>
</dbReference>
<name>A0A2Z5JNU1_STRAR</name>
<dbReference type="Proteomes" id="UP000252698">
    <property type="component" value="Chromosome"/>
</dbReference>
<evidence type="ECO:0000313" key="2">
    <source>
        <dbReference type="EMBL" id="AXE82032.1"/>
    </source>
</evidence>
<dbReference type="EMBL" id="CP027306">
    <property type="protein sequence ID" value="AXE82032.1"/>
    <property type="molecule type" value="Genomic_DNA"/>
</dbReference>
<dbReference type="PANTHER" id="PTHR36440">
    <property type="entry name" value="PUTATIVE (AFU_ORTHOLOGUE AFUA_8G07350)-RELATED"/>
    <property type="match status" value="1"/>
</dbReference>
<gene>
    <name evidence="2" type="ORF">C5746_39715</name>
</gene>
<dbReference type="Gene3D" id="2.60.120.10">
    <property type="entry name" value="Jelly Rolls"/>
    <property type="match status" value="1"/>
</dbReference>
<reference evidence="2 3" key="1">
    <citation type="journal article" date="2018" name="Front. Microbiol.">
        <title>Genome Sequencing of Streptomyces atratus SCSIOZH16 and Activation Production of Nocardamine via Metabolic Engineering.</title>
        <authorList>
            <person name="Li Y."/>
            <person name="Zhang C."/>
            <person name="Liu C."/>
            <person name="Ju J."/>
            <person name="Ma J."/>
        </authorList>
    </citation>
    <scope>NUCLEOTIDE SEQUENCE [LARGE SCALE GENOMIC DNA]</scope>
    <source>
        <strain evidence="2 3">SCSIO_ZH16</strain>
    </source>
</reference>
<dbReference type="RefSeq" id="WP_114248429.1">
    <property type="nucleotide sequence ID" value="NZ_CP027306.1"/>
</dbReference>
<dbReference type="KEGG" id="sata:C5746_39715"/>
<protein>
    <submittedName>
        <fullName evidence="2">Cupin</fullName>
    </submittedName>
</protein>
<organism evidence="2 3">
    <name type="scientific">Streptomyces atratus</name>
    <dbReference type="NCBI Taxonomy" id="1893"/>
    <lineage>
        <taxon>Bacteria</taxon>
        <taxon>Bacillati</taxon>
        <taxon>Actinomycetota</taxon>
        <taxon>Actinomycetes</taxon>
        <taxon>Kitasatosporales</taxon>
        <taxon>Streptomycetaceae</taxon>
        <taxon>Streptomyces</taxon>
    </lineage>
</organism>
<evidence type="ECO:0000313" key="3">
    <source>
        <dbReference type="Proteomes" id="UP000252698"/>
    </source>
</evidence>
<dbReference type="Pfam" id="PF07883">
    <property type="entry name" value="Cupin_2"/>
    <property type="match status" value="1"/>
</dbReference>
<proteinExistence type="predicted"/>
<sequence length="166" mass="17796">MSLITPNVQGGILVRDAEAEVLGSADSTVRLFADASTTGGALSAQRVTLTAGTDGASPHHHTGSAELFFVLGGRLQALAGDSVITADEGDFLLVPPGLPHAFAAEPDADADVLIIITPGVERFDYFRLLDRVRKGTADPQEVLDSQKRFDNFFVESAAWRRARQRY</sequence>
<dbReference type="SUPFAM" id="SSF51182">
    <property type="entry name" value="RmlC-like cupins"/>
    <property type="match status" value="1"/>
</dbReference>